<evidence type="ECO:0000256" key="1">
    <source>
        <dbReference type="SAM" id="SignalP"/>
    </source>
</evidence>
<evidence type="ECO:0000313" key="3">
    <source>
        <dbReference type="Proteomes" id="UP001230188"/>
    </source>
</evidence>
<reference evidence="2" key="1">
    <citation type="submission" date="2023-01" db="EMBL/GenBank/DDBJ databases">
        <title>Metagenome sequencing of chrysophaentin producing Chrysophaeum taylorii.</title>
        <authorList>
            <person name="Davison J."/>
            <person name="Bewley C."/>
        </authorList>
    </citation>
    <scope>NUCLEOTIDE SEQUENCE</scope>
    <source>
        <strain evidence="2">NIES-1699</strain>
    </source>
</reference>
<keyword evidence="1" id="KW-0732">Signal</keyword>
<accession>A0AAD7U5T5</accession>
<gene>
    <name evidence="2" type="ORF">CTAYLR_010447</name>
</gene>
<name>A0AAD7U5T5_9STRA</name>
<protein>
    <submittedName>
        <fullName evidence="2">Uncharacterized protein</fullName>
    </submittedName>
</protein>
<organism evidence="2 3">
    <name type="scientific">Chrysophaeum taylorii</name>
    <dbReference type="NCBI Taxonomy" id="2483200"/>
    <lineage>
        <taxon>Eukaryota</taxon>
        <taxon>Sar</taxon>
        <taxon>Stramenopiles</taxon>
        <taxon>Ochrophyta</taxon>
        <taxon>Pelagophyceae</taxon>
        <taxon>Pelagomonadales</taxon>
        <taxon>Pelagomonadaceae</taxon>
        <taxon>Chrysophaeum</taxon>
    </lineage>
</organism>
<sequence>MFCFFFLPLGFSLAASLRGIADAPSGTYKGDKTISGVKFKVEMKFSANENAPRTGTLDIEIKNPFDVECKTEPYTLDSDDHIQLDDYDDDDDCVYGGLNAVGAELDYIKYDDDDDKVTIKVKDGPIYLKVDLDHDDDDYQHDIIPGASLDARQA</sequence>
<comment type="caution">
    <text evidence="2">The sequence shown here is derived from an EMBL/GenBank/DDBJ whole genome shotgun (WGS) entry which is preliminary data.</text>
</comment>
<feature type="signal peptide" evidence="1">
    <location>
        <begin position="1"/>
        <end position="16"/>
    </location>
</feature>
<dbReference type="EMBL" id="JAQMWT010000633">
    <property type="protein sequence ID" value="KAJ8598851.1"/>
    <property type="molecule type" value="Genomic_DNA"/>
</dbReference>
<feature type="chain" id="PRO_5042195643" evidence="1">
    <location>
        <begin position="17"/>
        <end position="154"/>
    </location>
</feature>
<proteinExistence type="predicted"/>
<dbReference type="Proteomes" id="UP001230188">
    <property type="component" value="Unassembled WGS sequence"/>
</dbReference>
<keyword evidence="3" id="KW-1185">Reference proteome</keyword>
<dbReference type="AlphaFoldDB" id="A0AAD7U5T5"/>
<evidence type="ECO:0000313" key="2">
    <source>
        <dbReference type="EMBL" id="KAJ8598851.1"/>
    </source>
</evidence>